<evidence type="ECO:0000313" key="3">
    <source>
        <dbReference type="EMBL" id="MBB3934360.1"/>
    </source>
</evidence>
<reference evidence="3 4" key="1">
    <citation type="submission" date="2020-08" db="EMBL/GenBank/DDBJ databases">
        <title>Genomic Encyclopedia of Type Strains, Phase IV (KMG-IV): sequencing the most valuable type-strain genomes for metagenomic binning, comparative biology and taxonomic classification.</title>
        <authorList>
            <person name="Goeker M."/>
        </authorList>
    </citation>
    <scope>NUCLEOTIDE SEQUENCE [LARGE SCALE GENOMIC DNA]</scope>
    <source>
        <strain evidence="3 4">DSM 25024</strain>
    </source>
</reference>
<keyword evidence="4" id="KW-1185">Reference proteome</keyword>
<evidence type="ECO:0000259" key="2">
    <source>
        <dbReference type="Pfam" id="PF00149"/>
    </source>
</evidence>
<dbReference type="Proteomes" id="UP000531216">
    <property type="component" value="Unassembled WGS sequence"/>
</dbReference>
<dbReference type="OrthoDB" id="9816081at2"/>
<proteinExistence type="predicted"/>
<dbReference type="InterPro" id="IPR051918">
    <property type="entry name" value="STPP_CPPED1"/>
</dbReference>
<evidence type="ECO:0000256" key="1">
    <source>
        <dbReference type="SAM" id="MobiDB-lite"/>
    </source>
</evidence>
<dbReference type="EMBL" id="JACIDO010000001">
    <property type="protein sequence ID" value="MBB3934360.1"/>
    <property type="molecule type" value="Genomic_DNA"/>
</dbReference>
<dbReference type="GO" id="GO:0016787">
    <property type="term" value="F:hydrolase activity"/>
    <property type="evidence" value="ECO:0007669"/>
    <property type="project" value="InterPro"/>
</dbReference>
<name>A0A7W6BTE9_9HYPH</name>
<comment type="caution">
    <text evidence="3">The sequence shown here is derived from an EMBL/GenBank/DDBJ whole genome shotgun (WGS) entry which is preliminary data.</text>
</comment>
<evidence type="ECO:0000313" key="4">
    <source>
        <dbReference type="Proteomes" id="UP000531216"/>
    </source>
</evidence>
<dbReference type="InterPro" id="IPR004843">
    <property type="entry name" value="Calcineurin-like_PHP"/>
</dbReference>
<accession>A0A7W6BTE9</accession>
<dbReference type="InterPro" id="IPR029052">
    <property type="entry name" value="Metallo-depent_PP-like"/>
</dbReference>
<protein>
    <recommendedName>
        <fullName evidence="2">Calcineurin-like phosphoesterase domain-containing protein</fullName>
    </recommendedName>
</protein>
<dbReference type="Pfam" id="PF00149">
    <property type="entry name" value="Metallophos"/>
    <property type="match status" value="1"/>
</dbReference>
<dbReference type="SUPFAM" id="SSF56300">
    <property type="entry name" value="Metallo-dependent phosphatases"/>
    <property type="match status" value="1"/>
</dbReference>
<dbReference type="PANTHER" id="PTHR43143:SF1">
    <property type="entry name" value="SERINE_THREONINE-PROTEIN PHOSPHATASE CPPED1"/>
    <property type="match status" value="1"/>
</dbReference>
<dbReference type="AlphaFoldDB" id="A0A7W6BTE9"/>
<feature type="domain" description="Calcineurin-like phosphoesterase" evidence="2">
    <location>
        <begin position="5"/>
        <end position="184"/>
    </location>
</feature>
<sequence>MITWLQFGDLHVCEQDGWASLDLFRQLVASARDNLAGQVDLAVLPGDNANHATEEQFERIAEAVAPLGIPLQAIPGDHDFEAGNLDGFYRHLARQPLPYAVTVGETRILFLDIVSAGSGGPDFRLGSKQTLWLRRELDAADAAGHAAVVFMHAYPGDLHAGTEEIASLLASGNVRFVGTGHTHYNELLNDGRVVYAATRSTGEIEEAGGPGFSIGALDGDAVSWRFKPLDAPWPFVLVTSPSDLRLMTDPQSRDQVPEGEFAIRARVFGADIASVSARLGDREITLRREGAAWIAPSGPVEPGLHRLSVTARSSSGTEDTDHAEILVRPPRERPRRGDAFALGRDIHSVGPWPGRGIPGGQLGPNKNGLKW</sequence>
<gene>
    <name evidence="3" type="ORF">GGR05_000471</name>
</gene>
<dbReference type="PANTHER" id="PTHR43143">
    <property type="entry name" value="METALLOPHOSPHOESTERASE, CALCINEURIN SUPERFAMILY"/>
    <property type="match status" value="1"/>
</dbReference>
<feature type="region of interest" description="Disordered" evidence="1">
    <location>
        <begin position="351"/>
        <end position="371"/>
    </location>
</feature>
<dbReference type="RefSeq" id="WP_090958458.1">
    <property type="nucleotide sequence ID" value="NZ_FOOA01000001.1"/>
</dbReference>
<organism evidence="3 4">
    <name type="scientific">Aureimonas phyllosphaerae</name>
    <dbReference type="NCBI Taxonomy" id="1166078"/>
    <lineage>
        <taxon>Bacteria</taxon>
        <taxon>Pseudomonadati</taxon>
        <taxon>Pseudomonadota</taxon>
        <taxon>Alphaproteobacteria</taxon>
        <taxon>Hyphomicrobiales</taxon>
        <taxon>Aurantimonadaceae</taxon>
        <taxon>Aureimonas</taxon>
    </lineage>
</organism>
<dbReference type="Gene3D" id="3.60.21.10">
    <property type="match status" value="1"/>
</dbReference>